<keyword evidence="3" id="KW-1185">Reference proteome</keyword>
<name>A0A934K584_9BACT</name>
<dbReference type="RefSeq" id="WP_338201819.1">
    <property type="nucleotide sequence ID" value="NZ_JAEKNR010000118.1"/>
</dbReference>
<accession>A0A934K584</accession>
<feature type="transmembrane region" description="Helical" evidence="1">
    <location>
        <begin position="48"/>
        <end position="71"/>
    </location>
</feature>
<keyword evidence="1" id="KW-1133">Transmembrane helix</keyword>
<comment type="caution">
    <text evidence="2">The sequence shown here is derived from an EMBL/GenBank/DDBJ whole genome shotgun (WGS) entry which is preliminary data.</text>
</comment>
<reference evidence="2" key="1">
    <citation type="submission" date="2020-10" db="EMBL/GenBank/DDBJ databases">
        <title>Ca. Dormibacterota MAGs.</title>
        <authorList>
            <person name="Montgomery K."/>
        </authorList>
    </citation>
    <scope>NUCLEOTIDE SEQUENCE [LARGE SCALE GENOMIC DNA]</scope>
    <source>
        <strain evidence="2">SC8812_S17_10</strain>
    </source>
</reference>
<organism evidence="2 3">
    <name type="scientific">Candidatus Nephthysia bennettiae</name>
    <dbReference type="NCBI Taxonomy" id="3127016"/>
    <lineage>
        <taxon>Bacteria</taxon>
        <taxon>Bacillati</taxon>
        <taxon>Candidatus Dormiibacterota</taxon>
        <taxon>Candidatus Dormibacteria</taxon>
        <taxon>Candidatus Dormibacterales</taxon>
        <taxon>Candidatus Dormibacteraceae</taxon>
        <taxon>Candidatus Nephthysia</taxon>
    </lineage>
</organism>
<feature type="transmembrane region" description="Helical" evidence="1">
    <location>
        <begin position="83"/>
        <end position="101"/>
    </location>
</feature>
<protein>
    <submittedName>
        <fullName evidence="2">Uncharacterized protein</fullName>
    </submittedName>
</protein>
<keyword evidence="1" id="KW-0812">Transmembrane</keyword>
<proteinExistence type="predicted"/>
<sequence>MIGRVVLPVLTGAVQLAAAAVVLGRPDLALARGFLGASVPTVGETLAALELLVWALVATSFVAGLAGVLATGAPVLRAARGRAWEFSVAAIGLLLLTAGLAHHATPAASFGGGGSVQEAQQAIGR</sequence>
<dbReference type="Proteomes" id="UP000612893">
    <property type="component" value="Unassembled WGS sequence"/>
</dbReference>
<gene>
    <name evidence="2" type="ORF">JF922_11245</name>
</gene>
<dbReference type="EMBL" id="JAEKNR010000118">
    <property type="protein sequence ID" value="MBJ7598645.1"/>
    <property type="molecule type" value="Genomic_DNA"/>
</dbReference>
<dbReference type="AlphaFoldDB" id="A0A934K584"/>
<evidence type="ECO:0000313" key="2">
    <source>
        <dbReference type="EMBL" id="MBJ7598645.1"/>
    </source>
</evidence>
<keyword evidence="1" id="KW-0472">Membrane</keyword>
<evidence type="ECO:0000256" key="1">
    <source>
        <dbReference type="SAM" id="Phobius"/>
    </source>
</evidence>
<evidence type="ECO:0000313" key="3">
    <source>
        <dbReference type="Proteomes" id="UP000612893"/>
    </source>
</evidence>